<dbReference type="Proteomes" id="UP000176294">
    <property type="component" value="Unassembled WGS sequence"/>
</dbReference>
<keyword evidence="10" id="KW-0573">Peptidoglycan synthesis</keyword>
<keyword evidence="8" id="KW-0378">Hydrolase</keyword>
<evidence type="ECO:0000256" key="2">
    <source>
        <dbReference type="ARBA" id="ARBA00004236"/>
    </source>
</evidence>
<accession>A0A1G1SWW2</accession>
<comment type="subcellular location">
    <subcellularLocation>
        <location evidence="2">Cell membrane</location>
    </subcellularLocation>
    <subcellularLocation>
        <location evidence="1">Membrane</location>
        <topology evidence="1">Single-pass membrane protein</topology>
    </subcellularLocation>
</comment>
<evidence type="ECO:0000313" key="17">
    <source>
        <dbReference type="EMBL" id="OGX83100.1"/>
    </source>
</evidence>
<dbReference type="Gene3D" id="3.30.1390.30">
    <property type="entry name" value="Penicillin-binding protein 2a, domain 3"/>
    <property type="match status" value="1"/>
</dbReference>
<evidence type="ECO:0000256" key="9">
    <source>
        <dbReference type="ARBA" id="ARBA00022960"/>
    </source>
</evidence>
<dbReference type="Pfam" id="PF03717">
    <property type="entry name" value="PBP_dimer"/>
    <property type="match status" value="1"/>
</dbReference>
<sequence length="618" mass="69182">MQYLEGRKYIVKGIFLVVALIFLTRLFFMQVLDGTYKLAADRNTLQRLVQTPYRGLIYDRKNELLVQNTPVYDLMVVPREVKGLDSLRFCELLQIPIEDLRSSLLAAKKYSRNKPSPVVQNLTTPDLAAISDRLSDFPGFRIQARMARAYRTPNLAHALGYVGAITPAFLENPKYAKYRPGENVGISGLESYYEETLMGRRGVQYKMVNVRGIEKGKFRDGEFDTLSVAGQDLHLSIDAELQAYGEQLLAGRRGSIVAIDPKTGEILAFVSAPHYDPKLLSGKGSGNRYMALLNDPNRPLFDRPLMATYPPGSVFKLVNELVALQLGVVTPNTSFECNQRLVRCTHRHERPSNVSIAIKQSCNPYFYQVMQAAVVRRQAPNKYDDARIGLGQWQKMVKSFGLGEKLGVDMSQEKRGLIPSPEFYDKKFFNKKENRQHRWSYRNVYSLSIGQGEIGITGLQMANVLATIANRGYYYTPHFVRGIGNGGPLPQYRERHYTAIDTTLFKHIIPGMVQVVDGNGGTGNLASLAQFGISVAGKTGTVQNSHGFDHATFAGFAPVNNPRIAISVFIENSGFGGTSAAPAAGLMIEKYLRNKVAPHRKNWEDWVMYGDFTKKLKH</sequence>
<evidence type="ECO:0000256" key="7">
    <source>
        <dbReference type="ARBA" id="ARBA00022692"/>
    </source>
</evidence>
<dbReference type="GO" id="GO:0009002">
    <property type="term" value="F:serine-type D-Ala-D-Ala carboxypeptidase activity"/>
    <property type="evidence" value="ECO:0007669"/>
    <property type="project" value="InterPro"/>
</dbReference>
<dbReference type="InterPro" id="IPR036138">
    <property type="entry name" value="PBP_dimer_sf"/>
</dbReference>
<dbReference type="InterPro" id="IPR005311">
    <property type="entry name" value="PBP_dimer"/>
</dbReference>
<dbReference type="InterPro" id="IPR001460">
    <property type="entry name" value="PCN-bd_Tpept"/>
</dbReference>
<dbReference type="InterPro" id="IPR050515">
    <property type="entry name" value="Beta-lactam/transpept"/>
</dbReference>
<dbReference type="InterPro" id="IPR017790">
    <property type="entry name" value="Penicillin-binding_protein_2"/>
</dbReference>
<dbReference type="AlphaFoldDB" id="A0A1G1SWW2"/>
<feature type="domain" description="Penicillin-binding protein dimerisation" evidence="16">
    <location>
        <begin position="51"/>
        <end position="212"/>
    </location>
</feature>
<dbReference type="STRING" id="1908237.BEN47_17915"/>
<dbReference type="GO" id="GO:0009252">
    <property type="term" value="P:peptidoglycan biosynthetic process"/>
    <property type="evidence" value="ECO:0007669"/>
    <property type="project" value="UniProtKB-KW"/>
</dbReference>
<dbReference type="InterPro" id="IPR012338">
    <property type="entry name" value="Beta-lactam/transpept-like"/>
</dbReference>
<keyword evidence="7 14" id="KW-0812">Transmembrane</keyword>
<dbReference type="Gene3D" id="3.40.710.10">
    <property type="entry name" value="DD-peptidase/beta-lactamase superfamily"/>
    <property type="match status" value="1"/>
</dbReference>
<evidence type="ECO:0000256" key="5">
    <source>
        <dbReference type="ARBA" id="ARBA00022645"/>
    </source>
</evidence>
<keyword evidence="6" id="KW-0645">Protease</keyword>
<organism evidence="17 18">
    <name type="scientific">Hymenobacter lapidarius</name>
    <dbReference type="NCBI Taxonomy" id="1908237"/>
    <lineage>
        <taxon>Bacteria</taxon>
        <taxon>Pseudomonadati</taxon>
        <taxon>Bacteroidota</taxon>
        <taxon>Cytophagia</taxon>
        <taxon>Cytophagales</taxon>
        <taxon>Hymenobacteraceae</taxon>
        <taxon>Hymenobacter</taxon>
    </lineage>
</organism>
<dbReference type="PANTHER" id="PTHR30627:SF2">
    <property type="entry name" value="PEPTIDOGLYCAN D,D-TRANSPEPTIDASE MRDA"/>
    <property type="match status" value="1"/>
</dbReference>
<feature type="domain" description="Penicillin-binding protein transpeptidase" evidence="15">
    <location>
        <begin position="254"/>
        <end position="584"/>
    </location>
</feature>
<evidence type="ECO:0000256" key="6">
    <source>
        <dbReference type="ARBA" id="ARBA00022670"/>
    </source>
</evidence>
<keyword evidence="13" id="KW-0961">Cell wall biogenesis/degradation</keyword>
<comment type="caution">
    <text evidence="17">The sequence shown here is derived from an EMBL/GenBank/DDBJ whole genome shotgun (WGS) entry which is preliminary data.</text>
</comment>
<evidence type="ECO:0000256" key="4">
    <source>
        <dbReference type="ARBA" id="ARBA00022519"/>
    </source>
</evidence>
<dbReference type="GO" id="GO:0071972">
    <property type="term" value="F:peptidoglycan L,D-transpeptidase activity"/>
    <property type="evidence" value="ECO:0007669"/>
    <property type="project" value="TreeGrafter"/>
</dbReference>
<dbReference type="Gene3D" id="3.90.1310.10">
    <property type="entry name" value="Penicillin-binding protein 2a (Domain 2)"/>
    <property type="match status" value="1"/>
</dbReference>
<keyword evidence="4" id="KW-0997">Cell inner membrane</keyword>
<name>A0A1G1SWW2_9BACT</name>
<proteinExistence type="predicted"/>
<dbReference type="SUPFAM" id="SSF56601">
    <property type="entry name" value="beta-lactamase/transpeptidase-like"/>
    <property type="match status" value="1"/>
</dbReference>
<dbReference type="Pfam" id="PF00905">
    <property type="entry name" value="Transpeptidase"/>
    <property type="match status" value="1"/>
</dbReference>
<keyword evidence="18" id="KW-1185">Reference proteome</keyword>
<evidence type="ECO:0000256" key="14">
    <source>
        <dbReference type="SAM" id="Phobius"/>
    </source>
</evidence>
<dbReference type="EMBL" id="MDZB01000136">
    <property type="protein sequence ID" value="OGX83100.1"/>
    <property type="molecule type" value="Genomic_DNA"/>
</dbReference>
<reference evidence="17 18" key="1">
    <citation type="submission" date="2016-08" db="EMBL/GenBank/DDBJ databases">
        <title>Hymenobacter coccineus sp. nov., Hymenobacter lapidarius sp. nov. and Hymenobacter glacialis sp. nov., isolated from Antarctic soil.</title>
        <authorList>
            <person name="Sedlacek I."/>
            <person name="Kralova S."/>
            <person name="Kyrova K."/>
            <person name="Maslanova I."/>
            <person name="Stankova E."/>
            <person name="Vrbovska V."/>
            <person name="Nemec M."/>
            <person name="Bartak M."/>
            <person name="Svec P."/>
            <person name="Busse H.-J."/>
            <person name="Pantucek R."/>
        </authorList>
    </citation>
    <scope>NUCLEOTIDE SEQUENCE [LARGE SCALE GENOMIC DNA]</scope>
    <source>
        <strain evidence="17 18">CCM 8643</strain>
    </source>
</reference>
<evidence type="ECO:0000256" key="11">
    <source>
        <dbReference type="ARBA" id="ARBA00022989"/>
    </source>
</evidence>
<dbReference type="GO" id="GO:0008658">
    <property type="term" value="F:penicillin binding"/>
    <property type="evidence" value="ECO:0007669"/>
    <property type="project" value="InterPro"/>
</dbReference>
<dbReference type="RefSeq" id="WP_070729617.1">
    <property type="nucleotide sequence ID" value="NZ_MDZB01000136.1"/>
</dbReference>
<evidence type="ECO:0000256" key="1">
    <source>
        <dbReference type="ARBA" id="ARBA00004167"/>
    </source>
</evidence>
<evidence type="ECO:0000256" key="13">
    <source>
        <dbReference type="ARBA" id="ARBA00023316"/>
    </source>
</evidence>
<dbReference type="GO" id="GO:0006508">
    <property type="term" value="P:proteolysis"/>
    <property type="evidence" value="ECO:0007669"/>
    <property type="project" value="UniProtKB-KW"/>
</dbReference>
<keyword evidence="3" id="KW-1003">Cell membrane</keyword>
<evidence type="ECO:0000259" key="16">
    <source>
        <dbReference type="Pfam" id="PF03717"/>
    </source>
</evidence>
<keyword evidence="5" id="KW-0121">Carboxypeptidase</keyword>
<evidence type="ECO:0000256" key="3">
    <source>
        <dbReference type="ARBA" id="ARBA00022475"/>
    </source>
</evidence>
<evidence type="ECO:0000259" key="15">
    <source>
        <dbReference type="Pfam" id="PF00905"/>
    </source>
</evidence>
<keyword evidence="9" id="KW-0133">Cell shape</keyword>
<dbReference type="GO" id="GO:0008360">
    <property type="term" value="P:regulation of cell shape"/>
    <property type="evidence" value="ECO:0007669"/>
    <property type="project" value="UniProtKB-KW"/>
</dbReference>
<dbReference type="GO" id="GO:0005886">
    <property type="term" value="C:plasma membrane"/>
    <property type="evidence" value="ECO:0007669"/>
    <property type="project" value="UniProtKB-SubCell"/>
</dbReference>
<evidence type="ECO:0000256" key="10">
    <source>
        <dbReference type="ARBA" id="ARBA00022984"/>
    </source>
</evidence>
<evidence type="ECO:0000313" key="18">
    <source>
        <dbReference type="Proteomes" id="UP000176294"/>
    </source>
</evidence>
<dbReference type="GO" id="GO:0071555">
    <property type="term" value="P:cell wall organization"/>
    <property type="evidence" value="ECO:0007669"/>
    <property type="project" value="UniProtKB-KW"/>
</dbReference>
<dbReference type="PANTHER" id="PTHR30627">
    <property type="entry name" value="PEPTIDOGLYCAN D,D-TRANSPEPTIDASE"/>
    <property type="match status" value="1"/>
</dbReference>
<protein>
    <submittedName>
        <fullName evidence="17">Penicillin-binding protein 2</fullName>
    </submittedName>
</protein>
<gene>
    <name evidence="17" type="ORF">BEN47_17915</name>
</gene>
<dbReference type="NCBIfam" id="TIGR03423">
    <property type="entry name" value="pbp2_mrdA"/>
    <property type="match status" value="1"/>
</dbReference>
<evidence type="ECO:0000256" key="8">
    <source>
        <dbReference type="ARBA" id="ARBA00022801"/>
    </source>
</evidence>
<dbReference type="SUPFAM" id="SSF56519">
    <property type="entry name" value="Penicillin binding protein dimerisation domain"/>
    <property type="match status" value="1"/>
</dbReference>
<feature type="transmembrane region" description="Helical" evidence="14">
    <location>
        <begin position="9"/>
        <end position="28"/>
    </location>
</feature>
<keyword evidence="11 14" id="KW-1133">Transmembrane helix</keyword>
<dbReference type="OrthoDB" id="9766847at2"/>
<keyword evidence="12 14" id="KW-0472">Membrane</keyword>
<evidence type="ECO:0000256" key="12">
    <source>
        <dbReference type="ARBA" id="ARBA00023136"/>
    </source>
</evidence>